<protein>
    <submittedName>
        <fullName evidence="1">Uncharacterized protein</fullName>
    </submittedName>
</protein>
<dbReference type="Proteomes" id="UP000578449">
    <property type="component" value="Unassembled WGS sequence"/>
</dbReference>
<dbReference type="InterPro" id="IPR046030">
    <property type="entry name" value="DUF5988"/>
</dbReference>
<organism evidence="1 2">
    <name type="scientific">Thermocatellispora tengchongensis</name>
    <dbReference type="NCBI Taxonomy" id="1073253"/>
    <lineage>
        <taxon>Bacteria</taxon>
        <taxon>Bacillati</taxon>
        <taxon>Actinomycetota</taxon>
        <taxon>Actinomycetes</taxon>
        <taxon>Streptosporangiales</taxon>
        <taxon>Streptosporangiaceae</taxon>
        <taxon>Thermocatellispora</taxon>
    </lineage>
</organism>
<dbReference type="Pfam" id="PF19450">
    <property type="entry name" value="DUF5988"/>
    <property type="match status" value="1"/>
</dbReference>
<sequence>MDSDNLAEIILEGGPEDLPNVLRIERDRIADGKIKIERQGGYEHFERRDQNALTFRWTARTKIAE</sequence>
<evidence type="ECO:0000313" key="1">
    <source>
        <dbReference type="EMBL" id="MBB5136021.1"/>
    </source>
</evidence>
<dbReference type="AlphaFoldDB" id="A0A840PDU9"/>
<evidence type="ECO:0000313" key="2">
    <source>
        <dbReference type="Proteomes" id="UP000578449"/>
    </source>
</evidence>
<reference evidence="1 2" key="1">
    <citation type="submission" date="2020-08" db="EMBL/GenBank/DDBJ databases">
        <title>Genomic Encyclopedia of Type Strains, Phase IV (KMG-IV): sequencing the most valuable type-strain genomes for metagenomic binning, comparative biology and taxonomic classification.</title>
        <authorList>
            <person name="Goeker M."/>
        </authorList>
    </citation>
    <scope>NUCLEOTIDE SEQUENCE [LARGE SCALE GENOMIC DNA]</scope>
    <source>
        <strain evidence="1 2">DSM 45615</strain>
    </source>
</reference>
<name>A0A840PDU9_9ACTN</name>
<accession>A0A840PDU9</accession>
<gene>
    <name evidence="1" type="ORF">HNP84_005765</name>
</gene>
<comment type="caution">
    <text evidence="1">The sequence shown here is derived from an EMBL/GenBank/DDBJ whole genome shotgun (WGS) entry which is preliminary data.</text>
</comment>
<dbReference type="EMBL" id="JACHGN010000013">
    <property type="protein sequence ID" value="MBB5136021.1"/>
    <property type="molecule type" value="Genomic_DNA"/>
</dbReference>
<dbReference type="RefSeq" id="WP_185052950.1">
    <property type="nucleotide sequence ID" value="NZ_BAABIX010000017.1"/>
</dbReference>
<keyword evidence="2" id="KW-1185">Reference proteome</keyword>
<proteinExistence type="predicted"/>